<name>A0A0A9CR48_ARUDO</name>
<dbReference type="AlphaFoldDB" id="A0A0A9CR48"/>
<reference evidence="2" key="2">
    <citation type="journal article" date="2015" name="Data Brief">
        <title>Shoot transcriptome of the giant reed, Arundo donax.</title>
        <authorList>
            <person name="Barrero R.A."/>
            <person name="Guerrero F.D."/>
            <person name="Moolhuijzen P."/>
            <person name="Goolsby J.A."/>
            <person name="Tidwell J."/>
            <person name="Bellgard S.E."/>
            <person name="Bellgard M.I."/>
        </authorList>
    </citation>
    <scope>NUCLEOTIDE SEQUENCE</scope>
    <source>
        <tissue evidence="2">Shoot tissue taken approximately 20 cm above the soil surface</tissue>
    </source>
</reference>
<protein>
    <submittedName>
        <fullName evidence="2">Uncharacterized protein</fullName>
    </submittedName>
</protein>
<evidence type="ECO:0000313" key="2">
    <source>
        <dbReference type="EMBL" id="JAD78804.1"/>
    </source>
</evidence>
<organism evidence="2">
    <name type="scientific">Arundo donax</name>
    <name type="common">Giant reed</name>
    <name type="synonym">Donax arundinaceus</name>
    <dbReference type="NCBI Taxonomy" id="35708"/>
    <lineage>
        <taxon>Eukaryota</taxon>
        <taxon>Viridiplantae</taxon>
        <taxon>Streptophyta</taxon>
        <taxon>Embryophyta</taxon>
        <taxon>Tracheophyta</taxon>
        <taxon>Spermatophyta</taxon>
        <taxon>Magnoliopsida</taxon>
        <taxon>Liliopsida</taxon>
        <taxon>Poales</taxon>
        <taxon>Poaceae</taxon>
        <taxon>PACMAD clade</taxon>
        <taxon>Arundinoideae</taxon>
        <taxon>Arundineae</taxon>
        <taxon>Arundo</taxon>
    </lineage>
</organism>
<proteinExistence type="predicted"/>
<dbReference type="EMBL" id="GBRH01219091">
    <property type="protein sequence ID" value="JAD78804.1"/>
    <property type="molecule type" value="Transcribed_RNA"/>
</dbReference>
<feature type="region of interest" description="Disordered" evidence="1">
    <location>
        <begin position="1"/>
        <end position="28"/>
    </location>
</feature>
<accession>A0A0A9CR48</accession>
<reference evidence="2" key="1">
    <citation type="submission" date="2014-09" db="EMBL/GenBank/DDBJ databases">
        <authorList>
            <person name="Magalhaes I.L.F."/>
            <person name="Oliveira U."/>
            <person name="Santos F.R."/>
            <person name="Vidigal T.H.D.A."/>
            <person name="Brescovit A.D."/>
            <person name="Santos A.J."/>
        </authorList>
    </citation>
    <scope>NUCLEOTIDE SEQUENCE</scope>
    <source>
        <tissue evidence="2">Shoot tissue taken approximately 20 cm above the soil surface</tissue>
    </source>
</reference>
<evidence type="ECO:0000256" key="1">
    <source>
        <dbReference type="SAM" id="MobiDB-lite"/>
    </source>
</evidence>
<sequence>MSSTAVTREAPAQATTGAPRRCPRRYKSGIHQPISLKGSLEREDLDKYMLVDVFPPLVSVTGTLVQML</sequence>